<proteinExistence type="predicted"/>
<feature type="region of interest" description="Disordered" evidence="1">
    <location>
        <begin position="203"/>
        <end position="280"/>
    </location>
</feature>
<dbReference type="AlphaFoldDB" id="A0A165TLE7"/>
<dbReference type="OrthoDB" id="2538461at2759"/>
<feature type="region of interest" description="Disordered" evidence="1">
    <location>
        <begin position="172"/>
        <end position="191"/>
    </location>
</feature>
<gene>
    <name evidence="2" type="ORF">DAEQUDRAFT_754437</name>
</gene>
<feature type="compositionally biased region" description="Acidic residues" evidence="1">
    <location>
        <begin position="270"/>
        <end position="280"/>
    </location>
</feature>
<feature type="compositionally biased region" description="Basic and acidic residues" evidence="1">
    <location>
        <begin position="179"/>
        <end position="191"/>
    </location>
</feature>
<feature type="region of interest" description="Disordered" evidence="1">
    <location>
        <begin position="1"/>
        <end position="106"/>
    </location>
</feature>
<evidence type="ECO:0000256" key="1">
    <source>
        <dbReference type="SAM" id="MobiDB-lite"/>
    </source>
</evidence>
<feature type="compositionally biased region" description="Acidic residues" evidence="1">
    <location>
        <begin position="50"/>
        <end position="99"/>
    </location>
</feature>
<dbReference type="EMBL" id="KV429036">
    <property type="protein sequence ID" value="KZT73613.1"/>
    <property type="molecule type" value="Genomic_DNA"/>
</dbReference>
<evidence type="ECO:0000313" key="3">
    <source>
        <dbReference type="Proteomes" id="UP000076727"/>
    </source>
</evidence>
<keyword evidence="3" id="KW-1185">Reference proteome</keyword>
<name>A0A165TLE7_9APHY</name>
<dbReference type="STRING" id="1314783.A0A165TLE7"/>
<protein>
    <submittedName>
        <fullName evidence="2">Uncharacterized protein</fullName>
    </submittedName>
</protein>
<feature type="compositionally biased region" description="Low complexity" evidence="1">
    <location>
        <begin position="38"/>
        <end position="49"/>
    </location>
</feature>
<dbReference type="Proteomes" id="UP000076727">
    <property type="component" value="Unassembled WGS sequence"/>
</dbReference>
<accession>A0A165TLE7</accession>
<feature type="compositionally biased region" description="Basic residues" evidence="1">
    <location>
        <begin position="1"/>
        <end position="11"/>
    </location>
</feature>
<sequence>MFKRVARRQRKQERDEEMGLDAETKQVLGLHDTDSDESSSSSESESGIDTGDENEINGAGDVDDDDEDEEDGDGGEGLSDQDEESVDYDASEASEEEEPPLSVQEALRDPLYIISLDPEIRACIACPGKLLKNPTMCEVHRSSNAHVRRYKRFTELARQASPDADIRDIASQLSAGPEKNTEAGLSKRAEKRQAKLARLKARRAKQKVMKAKGIAWKKEKAAKASTAASGEEGGAKPASPPAKKRKLEADAHHQNRRNNASNRDNKTLSEGDEEQGWTKD</sequence>
<organism evidence="2 3">
    <name type="scientific">Daedalea quercina L-15889</name>
    <dbReference type="NCBI Taxonomy" id="1314783"/>
    <lineage>
        <taxon>Eukaryota</taxon>
        <taxon>Fungi</taxon>
        <taxon>Dikarya</taxon>
        <taxon>Basidiomycota</taxon>
        <taxon>Agaricomycotina</taxon>
        <taxon>Agaricomycetes</taxon>
        <taxon>Polyporales</taxon>
        <taxon>Fomitopsis</taxon>
    </lineage>
</organism>
<reference evidence="2 3" key="1">
    <citation type="journal article" date="2016" name="Mol. Biol. Evol.">
        <title>Comparative Genomics of Early-Diverging Mushroom-Forming Fungi Provides Insights into the Origins of Lignocellulose Decay Capabilities.</title>
        <authorList>
            <person name="Nagy L.G."/>
            <person name="Riley R."/>
            <person name="Tritt A."/>
            <person name="Adam C."/>
            <person name="Daum C."/>
            <person name="Floudas D."/>
            <person name="Sun H."/>
            <person name="Yadav J.S."/>
            <person name="Pangilinan J."/>
            <person name="Larsson K.H."/>
            <person name="Matsuura K."/>
            <person name="Barry K."/>
            <person name="Labutti K."/>
            <person name="Kuo R."/>
            <person name="Ohm R.A."/>
            <person name="Bhattacharya S.S."/>
            <person name="Shirouzu T."/>
            <person name="Yoshinaga Y."/>
            <person name="Martin F.M."/>
            <person name="Grigoriev I.V."/>
            <person name="Hibbett D.S."/>
        </authorList>
    </citation>
    <scope>NUCLEOTIDE SEQUENCE [LARGE SCALE GENOMIC DNA]</scope>
    <source>
        <strain evidence="2 3">L-15889</strain>
    </source>
</reference>
<evidence type="ECO:0000313" key="2">
    <source>
        <dbReference type="EMBL" id="KZT73613.1"/>
    </source>
</evidence>